<feature type="domain" description="Response regulatory" evidence="8">
    <location>
        <begin position="4"/>
        <end position="118"/>
    </location>
</feature>
<dbReference type="FunFam" id="3.40.50.300:FF:000006">
    <property type="entry name" value="DNA-binding transcriptional regulator NtrC"/>
    <property type="match status" value="1"/>
</dbReference>
<dbReference type="PROSITE" id="PS00688">
    <property type="entry name" value="SIGMA54_INTERACT_3"/>
    <property type="match status" value="1"/>
</dbReference>
<dbReference type="InterPro" id="IPR058031">
    <property type="entry name" value="AAA_lid_NorR"/>
</dbReference>
<evidence type="ECO:0000256" key="5">
    <source>
        <dbReference type="ARBA" id="ARBA00023163"/>
    </source>
</evidence>
<feature type="domain" description="Sigma-54 factor interaction" evidence="7">
    <location>
        <begin position="145"/>
        <end position="374"/>
    </location>
</feature>
<evidence type="ECO:0000256" key="2">
    <source>
        <dbReference type="ARBA" id="ARBA00022840"/>
    </source>
</evidence>
<dbReference type="SMART" id="SM00382">
    <property type="entry name" value="AAA"/>
    <property type="match status" value="1"/>
</dbReference>
<dbReference type="GO" id="GO:0003677">
    <property type="term" value="F:DNA binding"/>
    <property type="evidence" value="ECO:0007669"/>
    <property type="project" value="UniProtKB-KW"/>
</dbReference>
<dbReference type="InterPro" id="IPR025943">
    <property type="entry name" value="Sigma_54_int_dom_ATP-bd_2"/>
</dbReference>
<dbReference type="SUPFAM" id="SSF52172">
    <property type="entry name" value="CheY-like"/>
    <property type="match status" value="1"/>
</dbReference>
<dbReference type="PROSITE" id="PS00676">
    <property type="entry name" value="SIGMA54_INTERACT_2"/>
    <property type="match status" value="1"/>
</dbReference>
<dbReference type="Gene3D" id="3.40.50.2300">
    <property type="match status" value="1"/>
</dbReference>
<dbReference type="GO" id="GO:0000160">
    <property type="term" value="P:phosphorelay signal transduction system"/>
    <property type="evidence" value="ECO:0007669"/>
    <property type="project" value="InterPro"/>
</dbReference>
<evidence type="ECO:0000256" key="4">
    <source>
        <dbReference type="ARBA" id="ARBA00023125"/>
    </source>
</evidence>
<dbReference type="CDD" id="cd00156">
    <property type="entry name" value="REC"/>
    <property type="match status" value="1"/>
</dbReference>
<feature type="modified residue" description="4-aspartylphosphate" evidence="6">
    <location>
        <position position="53"/>
    </location>
</feature>
<dbReference type="Gene3D" id="1.10.8.60">
    <property type="match status" value="1"/>
</dbReference>
<dbReference type="SUPFAM" id="SSF52540">
    <property type="entry name" value="P-loop containing nucleoside triphosphate hydrolases"/>
    <property type="match status" value="1"/>
</dbReference>
<dbReference type="CDD" id="cd00009">
    <property type="entry name" value="AAA"/>
    <property type="match status" value="1"/>
</dbReference>
<dbReference type="RefSeq" id="WP_085515394.1">
    <property type="nucleotide sequence ID" value="NZ_FXAW01000001.1"/>
</dbReference>
<dbReference type="InterPro" id="IPR011006">
    <property type="entry name" value="CheY-like_superfamily"/>
</dbReference>
<evidence type="ECO:0000256" key="3">
    <source>
        <dbReference type="ARBA" id="ARBA00023015"/>
    </source>
</evidence>
<dbReference type="InterPro" id="IPR003593">
    <property type="entry name" value="AAA+_ATPase"/>
</dbReference>
<keyword evidence="6" id="KW-0597">Phosphoprotein</keyword>
<dbReference type="EMBL" id="FXAW01000001">
    <property type="protein sequence ID" value="SMG11223.1"/>
    <property type="molecule type" value="Genomic_DNA"/>
</dbReference>
<dbReference type="OrthoDB" id="9782110at2"/>
<name>A0A1X7IAX5_9BACT</name>
<dbReference type="PROSITE" id="PS50045">
    <property type="entry name" value="SIGMA54_INTERACT_4"/>
    <property type="match status" value="1"/>
</dbReference>
<dbReference type="InterPro" id="IPR001789">
    <property type="entry name" value="Sig_transdc_resp-reg_receiver"/>
</dbReference>
<keyword evidence="1" id="KW-0547">Nucleotide-binding</keyword>
<dbReference type="GO" id="GO:0005524">
    <property type="term" value="F:ATP binding"/>
    <property type="evidence" value="ECO:0007669"/>
    <property type="project" value="UniProtKB-KW"/>
</dbReference>
<keyword evidence="4 9" id="KW-0238">DNA-binding</keyword>
<dbReference type="PROSITE" id="PS50110">
    <property type="entry name" value="RESPONSE_REGULATORY"/>
    <property type="match status" value="1"/>
</dbReference>
<evidence type="ECO:0000313" key="9">
    <source>
        <dbReference type="EMBL" id="SMG11223.1"/>
    </source>
</evidence>
<gene>
    <name evidence="9" type="ORF">SAMN05661096_00381</name>
</gene>
<dbReference type="Pfam" id="PF00158">
    <property type="entry name" value="Sigma54_activat"/>
    <property type="match status" value="1"/>
</dbReference>
<proteinExistence type="predicted"/>
<dbReference type="STRING" id="1028.SAMN05661096_00381"/>
<keyword evidence="2" id="KW-0067">ATP-binding</keyword>
<keyword evidence="3" id="KW-0805">Transcription regulation</keyword>
<dbReference type="InterPro" id="IPR002078">
    <property type="entry name" value="Sigma_54_int"/>
</dbReference>
<keyword evidence="5" id="KW-0804">Transcription</keyword>
<sequence>MNYKIFIVEDDPWYGEMLKYHLEMNPEYEITLFDNGREVLSNLYRKPDLVCIDFGLPDMNGEVLLKRLKQENVNLPVIIISGQEDIEVAVSLLKIGARDYIIKNDHTKENLWQAVINARENTILKQEVEELKDQLEEKFDFSNSIIGQSQPILKVFKTLEKAIKSNINVSVTGETGTGKELVAKAIHFNSDRKRKPLIAVNMAAIPPELVESELFGHEKGAFTGATSQKTGKFLAANGGTLFLDEIAELDLSIQTKLLRALQEREVVPIGSNKSTIFDARLITATHKDLAKEVQEGRFREDLYYRIIGLPIELPPLRERGNDILLLANNFVQDYCKTNKAGKITFSEDAKQKLYNYEYPGNVRELKAIVDLACVLCDEDKIQPKEISFNKLAKDNFISFQEKSLKEYQTDIISYFLNKYNQNVVMVAEKLSIGKSTIYNLIKAGDIKLEE</sequence>
<keyword evidence="10" id="KW-1185">Reference proteome</keyword>
<dbReference type="InterPro" id="IPR027417">
    <property type="entry name" value="P-loop_NTPase"/>
</dbReference>
<dbReference type="SUPFAM" id="SSF46689">
    <property type="entry name" value="Homeodomain-like"/>
    <property type="match status" value="1"/>
</dbReference>
<dbReference type="SMART" id="SM00448">
    <property type="entry name" value="REC"/>
    <property type="match status" value="1"/>
</dbReference>
<dbReference type="PANTHER" id="PTHR32071">
    <property type="entry name" value="TRANSCRIPTIONAL REGULATORY PROTEIN"/>
    <property type="match status" value="1"/>
</dbReference>
<evidence type="ECO:0000259" key="7">
    <source>
        <dbReference type="PROSITE" id="PS50045"/>
    </source>
</evidence>
<evidence type="ECO:0000259" key="8">
    <source>
        <dbReference type="PROSITE" id="PS50110"/>
    </source>
</evidence>
<dbReference type="GO" id="GO:0006355">
    <property type="term" value="P:regulation of DNA-templated transcription"/>
    <property type="evidence" value="ECO:0007669"/>
    <property type="project" value="InterPro"/>
</dbReference>
<organism evidence="9 10">
    <name type="scientific">Marivirga sericea</name>
    <dbReference type="NCBI Taxonomy" id="1028"/>
    <lineage>
        <taxon>Bacteria</taxon>
        <taxon>Pseudomonadati</taxon>
        <taxon>Bacteroidota</taxon>
        <taxon>Cytophagia</taxon>
        <taxon>Cytophagales</taxon>
        <taxon>Marivirgaceae</taxon>
        <taxon>Marivirga</taxon>
    </lineage>
</organism>
<protein>
    <submittedName>
        <fullName evidence="9">DNA-binding transcriptional response regulator, NtrC family, contains REC, AAA-type ATPase, and a Fis-type DNA-binding domains</fullName>
    </submittedName>
</protein>
<evidence type="ECO:0000256" key="6">
    <source>
        <dbReference type="PROSITE-ProRule" id="PRU00169"/>
    </source>
</evidence>
<dbReference type="Pfam" id="PF00072">
    <property type="entry name" value="Response_reg"/>
    <property type="match status" value="1"/>
</dbReference>
<evidence type="ECO:0000313" key="10">
    <source>
        <dbReference type="Proteomes" id="UP000193804"/>
    </source>
</evidence>
<dbReference type="Gene3D" id="3.40.50.300">
    <property type="entry name" value="P-loop containing nucleotide triphosphate hydrolases"/>
    <property type="match status" value="1"/>
</dbReference>
<dbReference type="InterPro" id="IPR009057">
    <property type="entry name" value="Homeodomain-like_sf"/>
</dbReference>
<dbReference type="AlphaFoldDB" id="A0A1X7IAX5"/>
<evidence type="ECO:0000256" key="1">
    <source>
        <dbReference type="ARBA" id="ARBA00022741"/>
    </source>
</evidence>
<accession>A0A1X7IAX5</accession>
<dbReference type="Pfam" id="PF25601">
    <property type="entry name" value="AAA_lid_14"/>
    <property type="match status" value="1"/>
</dbReference>
<reference evidence="10" key="1">
    <citation type="submission" date="2017-04" db="EMBL/GenBank/DDBJ databases">
        <authorList>
            <person name="Varghese N."/>
            <person name="Submissions S."/>
        </authorList>
    </citation>
    <scope>NUCLEOTIDE SEQUENCE [LARGE SCALE GENOMIC DNA]</scope>
    <source>
        <strain evidence="10">DSM 4125</strain>
    </source>
</reference>
<dbReference type="PANTHER" id="PTHR32071:SF81">
    <property type="entry name" value="PROPIONATE CATABOLISM OPERON REGULATORY PROTEIN"/>
    <property type="match status" value="1"/>
</dbReference>
<dbReference type="Proteomes" id="UP000193804">
    <property type="component" value="Unassembled WGS sequence"/>
</dbReference>
<dbReference type="InterPro" id="IPR025944">
    <property type="entry name" value="Sigma_54_int_dom_CS"/>
</dbReference>